<accession>A0ABS6DV41</accession>
<gene>
    <name evidence="1" type="ORF">KQI20_04435</name>
</gene>
<dbReference type="EMBL" id="JAHLOQ010000008">
    <property type="protein sequence ID" value="MBU5335681.1"/>
    <property type="molecule type" value="Genomic_DNA"/>
</dbReference>
<name>A0ABS6DV41_9FIRM</name>
<reference evidence="1 2" key="1">
    <citation type="submission" date="2021-06" db="EMBL/GenBank/DDBJ databases">
        <authorList>
            <person name="Sun Q."/>
            <person name="Li D."/>
        </authorList>
    </citation>
    <scope>NUCLEOTIDE SEQUENCE [LARGE SCALE GENOMIC DNA]</scope>
    <source>
        <strain evidence="1 2">N19</strain>
    </source>
</reference>
<dbReference type="RefSeq" id="WP_216568821.1">
    <property type="nucleotide sequence ID" value="NZ_JAHLOQ010000008.1"/>
</dbReference>
<organism evidence="1 2">
    <name type="scientific">Intestinibacter bartlettii</name>
    <dbReference type="NCBI Taxonomy" id="261299"/>
    <lineage>
        <taxon>Bacteria</taxon>
        <taxon>Bacillati</taxon>
        <taxon>Bacillota</taxon>
        <taxon>Clostridia</taxon>
        <taxon>Peptostreptococcales</taxon>
        <taxon>Peptostreptococcaceae</taxon>
        <taxon>Intestinibacter</taxon>
    </lineage>
</organism>
<dbReference type="Proteomes" id="UP001196301">
    <property type="component" value="Unassembled WGS sequence"/>
</dbReference>
<comment type="caution">
    <text evidence="1">The sequence shown here is derived from an EMBL/GenBank/DDBJ whole genome shotgun (WGS) entry which is preliminary data.</text>
</comment>
<proteinExistence type="predicted"/>
<protein>
    <submittedName>
        <fullName evidence="1">Uncharacterized protein</fullName>
    </submittedName>
</protein>
<keyword evidence="2" id="KW-1185">Reference proteome</keyword>
<evidence type="ECO:0000313" key="1">
    <source>
        <dbReference type="EMBL" id="MBU5335681.1"/>
    </source>
</evidence>
<sequence>MDSVAIDYDSENVLKKLGQNEILDYVSEAIQEHYLNKKIKYMPVEIQDAYKIKKILKTCQLENEVVLTNKSSVKLLGNTTDVGEEGYCYSLITGKNNNVCLVPNCDTELVLGVSNFNIKSRIKNVSVYLQRWGSVLDFVDLSDCIEDGEKIYIVKKISKIGQEGYIYRLYRNVAHTEEILKRKERLIRELNNKVIDYNFDEWIVVSEINKEDLYNEEKASEVLHDFVQDFLRYALTVDSIVKKY</sequence>
<evidence type="ECO:0000313" key="2">
    <source>
        <dbReference type="Proteomes" id="UP001196301"/>
    </source>
</evidence>